<dbReference type="Proteomes" id="UP001062846">
    <property type="component" value="Chromosome 5"/>
</dbReference>
<accession>A0ACC0NM58</accession>
<comment type="caution">
    <text evidence="1">The sequence shown here is derived from an EMBL/GenBank/DDBJ whole genome shotgun (WGS) entry which is preliminary data.</text>
</comment>
<protein>
    <submittedName>
        <fullName evidence="1">Uncharacterized protein</fullName>
    </submittedName>
</protein>
<evidence type="ECO:0000313" key="1">
    <source>
        <dbReference type="EMBL" id="KAI8554071.1"/>
    </source>
</evidence>
<keyword evidence="2" id="KW-1185">Reference proteome</keyword>
<dbReference type="EMBL" id="CM046392">
    <property type="protein sequence ID" value="KAI8554071.1"/>
    <property type="molecule type" value="Genomic_DNA"/>
</dbReference>
<sequence>MVGNAIYTCFTGPPTVVIFQKNPFQRYNSLFNANLKDDTIPFFFDADELCAFLPDWDERFGDASNSSLWILLRIGSKIWPVHVIHNQFGHGWADFWADNELRSGFKLVFGCERSWIFDVVVLMTHLEPLYFHWSTTMHEFQESSLMPFMIDDLGTPRHLRTSCFPSTMSTKENIMQFRYYCGSGKCMFKVFGKQFRDFFRYAGADAHEVHLHMRNRWWGISIIPRVLWWVRGTVWICFVHFPNY</sequence>
<name>A0ACC0NM58_RHOML</name>
<gene>
    <name evidence="1" type="ORF">RHMOL_Rhmol05G0069000</name>
</gene>
<evidence type="ECO:0000313" key="2">
    <source>
        <dbReference type="Proteomes" id="UP001062846"/>
    </source>
</evidence>
<organism evidence="1 2">
    <name type="scientific">Rhododendron molle</name>
    <name type="common">Chinese azalea</name>
    <name type="synonym">Azalea mollis</name>
    <dbReference type="NCBI Taxonomy" id="49168"/>
    <lineage>
        <taxon>Eukaryota</taxon>
        <taxon>Viridiplantae</taxon>
        <taxon>Streptophyta</taxon>
        <taxon>Embryophyta</taxon>
        <taxon>Tracheophyta</taxon>
        <taxon>Spermatophyta</taxon>
        <taxon>Magnoliopsida</taxon>
        <taxon>eudicotyledons</taxon>
        <taxon>Gunneridae</taxon>
        <taxon>Pentapetalae</taxon>
        <taxon>asterids</taxon>
        <taxon>Ericales</taxon>
        <taxon>Ericaceae</taxon>
        <taxon>Ericoideae</taxon>
        <taxon>Rhodoreae</taxon>
        <taxon>Rhododendron</taxon>
    </lineage>
</organism>
<reference evidence="1" key="1">
    <citation type="submission" date="2022-02" db="EMBL/GenBank/DDBJ databases">
        <title>Plant Genome Project.</title>
        <authorList>
            <person name="Zhang R.-G."/>
        </authorList>
    </citation>
    <scope>NUCLEOTIDE SEQUENCE</scope>
    <source>
        <strain evidence="1">AT1</strain>
    </source>
</reference>
<proteinExistence type="predicted"/>